<proteinExistence type="predicted"/>
<comment type="caution">
    <text evidence="2">The sequence shown here is derived from an EMBL/GenBank/DDBJ whole genome shotgun (WGS) entry which is preliminary data.</text>
</comment>
<sequence>MASSPNHTTGFVFNATPPPPKPPDRGEQINTTNKKVSFRDILTEGQQMH</sequence>
<feature type="compositionally biased region" description="Polar residues" evidence="1">
    <location>
        <begin position="1"/>
        <end position="11"/>
    </location>
</feature>
<dbReference type="EMBL" id="LXQA010692193">
    <property type="protein sequence ID" value="MCI66263.1"/>
    <property type="molecule type" value="Genomic_DNA"/>
</dbReference>
<keyword evidence="3" id="KW-1185">Reference proteome</keyword>
<dbReference type="AlphaFoldDB" id="A0A392TYK2"/>
<evidence type="ECO:0000313" key="3">
    <source>
        <dbReference type="Proteomes" id="UP000265520"/>
    </source>
</evidence>
<protein>
    <submittedName>
        <fullName evidence="2">Uncharacterized protein</fullName>
    </submittedName>
</protein>
<dbReference type="Proteomes" id="UP000265520">
    <property type="component" value="Unassembled WGS sequence"/>
</dbReference>
<evidence type="ECO:0000256" key="1">
    <source>
        <dbReference type="SAM" id="MobiDB-lite"/>
    </source>
</evidence>
<organism evidence="2 3">
    <name type="scientific">Trifolium medium</name>
    <dbReference type="NCBI Taxonomy" id="97028"/>
    <lineage>
        <taxon>Eukaryota</taxon>
        <taxon>Viridiplantae</taxon>
        <taxon>Streptophyta</taxon>
        <taxon>Embryophyta</taxon>
        <taxon>Tracheophyta</taxon>
        <taxon>Spermatophyta</taxon>
        <taxon>Magnoliopsida</taxon>
        <taxon>eudicotyledons</taxon>
        <taxon>Gunneridae</taxon>
        <taxon>Pentapetalae</taxon>
        <taxon>rosids</taxon>
        <taxon>fabids</taxon>
        <taxon>Fabales</taxon>
        <taxon>Fabaceae</taxon>
        <taxon>Papilionoideae</taxon>
        <taxon>50 kb inversion clade</taxon>
        <taxon>NPAAA clade</taxon>
        <taxon>Hologalegina</taxon>
        <taxon>IRL clade</taxon>
        <taxon>Trifolieae</taxon>
        <taxon>Trifolium</taxon>
    </lineage>
</organism>
<accession>A0A392TYK2</accession>
<feature type="non-terminal residue" evidence="2">
    <location>
        <position position="49"/>
    </location>
</feature>
<evidence type="ECO:0000313" key="2">
    <source>
        <dbReference type="EMBL" id="MCI66263.1"/>
    </source>
</evidence>
<name>A0A392TYK2_9FABA</name>
<feature type="region of interest" description="Disordered" evidence="1">
    <location>
        <begin position="1"/>
        <end position="49"/>
    </location>
</feature>
<reference evidence="2 3" key="1">
    <citation type="journal article" date="2018" name="Front. Plant Sci.">
        <title>Red Clover (Trifolium pratense) and Zigzag Clover (T. medium) - A Picture of Genomic Similarities and Differences.</title>
        <authorList>
            <person name="Dluhosova J."/>
            <person name="Istvanek J."/>
            <person name="Nedelnik J."/>
            <person name="Repkova J."/>
        </authorList>
    </citation>
    <scope>NUCLEOTIDE SEQUENCE [LARGE SCALE GENOMIC DNA]</scope>
    <source>
        <strain evidence="3">cv. 10/8</strain>
        <tissue evidence="2">Leaf</tissue>
    </source>
</reference>